<gene>
    <name evidence="1" type="ORF">DHETER_LOCUS12071</name>
</gene>
<protein>
    <submittedName>
        <fullName evidence="1">982_t:CDS:1</fullName>
    </submittedName>
</protein>
<dbReference type="Proteomes" id="UP000789702">
    <property type="component" value="Unassembled WGS sequence"/>
</dbReference>
<evidence type="ECO:0000313" key="2">
    <source>
        <dbReference type="Proteomes" id="UP000789702"/>
    </source>
</evidence>
<evidence type="ECO:0000313" key="1">
    <source>
        <dbReference type="EMBL" id="CAG8707475.1"/>
    </source>
</evidence>
<dbReference type="EMBL" id="CAJVPU010028538">
    <property type="protein sequence ID" value="CAG8707475.1"/>
    <property type="molecule type" value="Genomic_DNA"/>
</dbReference>
<proteinExistence type="predicted"/>
<feature type="non-terminal residue" evidence="1">
    <location>
        <position position="1"/>
    </location>
</feature>
<accession>A0ACA9PI16</accession>
<reference evidence="1" key="1">
    <citation type="submission" date="2021-06" db="EMBL/GenBank/DDBJ databases">
        <authorList>
            <person name="Kallberg Y."/>
            <person name="Tangrot J."/>
            <person name="Rosling A."/>
        </authorList>
    </citation>
    <scope>NUCLEOTIDE SEQUENCE</scope>
    <source>
        <strain evidence="1">IL203A</strain>
    </source>
</reference>
<name>A0ACA9PI16_9GLOM</name>
<comment type="caution">
    <text evidence="1">The sequence shown here is derived from an EMBL/GenBank/DDBJ whole genome shotgun (WGS) entry which is preliminary data.</text>
</comment>
<organism evidence="1 2">
    <name type="scientific">Dentiscutata heterogama</name>
    <dbReference type="NCBI Taxonomy" id="1316150"/>
    <lineage>
        <taxon>Eukaryota</taxon>
        <taxon>Fungi</taxon>
        <taxon>Fungi incertae sedis</taxon>
        <taxon>Mucoromycota</taxon>
        <taxon>Glomeromycotina</taxon>
        <taxon>Glomeromycetes</taxon>
        <taxon>Diversisporales</taxon>
        <taxon>Gigasporaceae</taxon>
        <taxon>Dentiscutata</taxon>
    </lineage>
</organism>
<keyword evidence="2" id="KW-1185">Reference proteome</keyword>
<sequence>SMASLKKTNLTNDQCKQICLHKQQNLTITQSKLAKWAKKKFGLNNTPNQETFLHILGQKDKYLAIEDERSKQQ</sequence>